<keyword evidence="9" id="KW-1185">Reference proteome</keyword>
<feature type="domain" description="RNA helicase aquarius insertion" evidence="7">
    <location>
        <begin position="664"/>
        <end position="746"/>
    </location>
</feature>
<reference evidence="8" key="1">
    <citation type="journal article" date="2020" name="Stud. Mycol.">
        <title>101 Dothideomycetes genomes: a test case for predicting lifestyles and emergence of pathogens.</title>
        <authorList>
            <person name="Haridas S."/>
            <person name="Albert R."/>
            <person name="Binder M."/>
            <person name="Bloem J."/>
            <person name="Labutti K."/>
            <person name="Salamov A."/>
            <person name="Andreopoulos B."/>
            <person name="Baker S."/>
            <person name="Barry K."/>
            <person name="Bills G."/>
            <person name="Bluhm B."/>
            <person name="Cannon C."/>
            <person name="Castanera R."/>
            <person name="Culley D."/>
            <person name="Daum C."/>
            <person name="Ezra D."/>
            <person name="Gonzalez J."/>
            <person name="Henrissat B."/>
            <person name="Kuo A."/>
            <person name="Liang C."/>
            <person name="Lipzen A."/>
            <person name="Lutzoni F."/>
            <person name="Magnuson J."/>
            <person name="Mondo S."/>
            <person name="Nolan M."/>
            <person name="Ohm R."/>
            <person name="Pangilinan J."/>
            <person name="Park H.-J."/>
            <person name="Ramirez L."/>
            <person name="Alfaro M."/>
            <person name="Sun H."/>
            <person name="Tritt A."/>
            <person name="Yoshinaga Y."/>
            <person name="Zwiers L.-H."/>
            <person name="Turgeon B."/>
            <person name="Goodwin S."/>
            <person name="Spatafora J."/>
            <person name="Crous P."/>
            <person name="Grigoriev I."/>
        </authorList>
    </citation>
    <scope>NUCLEOTIDE SEQUENCE</scope>
    <source>
        <strain evidence="8">CBS 480.64</strain>
    </source>
</reference>
<dbReference type="Pfam" id="PF16399">
    <property type="entry name" value="Aquarius_N_1st"/>
    <property type="match status" value="1"/>
</dbReference>
<comment type="function">
    <text evidence="2">Involved in mRNA splicing where it associates with cdc5 and the other cwf proteins as part of the spliceosome.</text>
</comment>
<keyword evidence="1" id="KW-0067">ATP-binding</keyword>
<organism evidence="8 9">
    <name type="scientific">Piedraia hortae CBS 480.64</name>
    <dbReference type="NCBI Taxonomy" id="1314780"/>
    <lineage>
        <taxon>Eukaryota</taxon>
        <taxon>Fungi</taxon>
        <taxon>Dikarya</taxon>
        <taxon>Ascomycota</taxon>
        <taxon>Pezizomycotina</taxon>
        <taxon>Dothideomycetes</taxon>
        <taxon>Dothideomycetidae</taxon>
        <taxon>Capnodiales</taxon>
        <taxon>Piedraiaceae</taxon>
        <taxon>Piedraia</taxon>
    </lineage>
</organism>
<dbReference type="InterPro" id="IPR048967">
    <property type="entry name" value="Aquarius_insert"/>
</dbReference>
<dbReference type="InterPro" id="IPR026300">
    <property type="entry name" value="CWF11_fam"/>
</dbReference>
<dbReference type="Pfam" id="PF13086">
    <property type="entry name" value="AAA_11"/>
    <property type="match status" value="1"/>
</dbReference>
<keyword evidence="2" id="KW-0507">mRNA processing</keyword>
<dbReference type="InterPro" id="IPR048966">
    <property type="entry name" value="Aquarius_b-barrel"/>
</dbReference>
<accession>A0A6A7C884</accession>
<dbReference type="PANTHER" id="PTHR10887">
    <property type="entry name" value="DNA2/NAM7 HELICASE FAMILY"/>
    <property type="match status" value="1"/>
</dbReference>
<dbReference type="InterPro" id="IPR045055">
    <property type="entry name" value="DNA2/NAM7-like"/>
</dbReference>
<dbReference type="FunFam" id="3.40.50.300:FF:002863">
    <property type="entry name" value="Pre-mRNA-splicing factor cwf11"/>
    <property type="match status" value="1"/>
</dbReference>
<dbReference type="GO" id="GO:0004386">
    <property type="term" value="F:helicase activity"/>
    <property type="evidence" value="ECO:0007669"/>
    <property type="project" value="InterPro"/>
</dbReference>
<dbReference type="InterPro" id="IPR041679">
    <property type="entry name" value="DNA2/NAM7-like_C"/>
</dbReference>
<protein>
    <recommendedName>
        <fullName evidence="2">Pre-mRNA-splicing factor</fullName>
    </recommendedName>
</protein>
<dbReference type="GO" id="GO:0005684">
    <property type="term" value="C:U2-type spliceosomal complex"/>
    <property type="evidence" value="ECO:0007669"/>
    <property type="project" value="UniProtKB-UniRule"/>
</dbReference>
<gene>
    <name evidence="8" type="ORF">K470DRAFT_225566</name>
</gene>
<dbReference type="Pfam" id="PF13087">
    <property type="entry name" value="AAA_12"/>
    <property type="match status" value="1"/>
</dbReference>
<dbReference type="PANTHER" id="PTHR10887:SF5">
    <property type="entry name" value="RNA HELICASE AQUARIUS"/>
    <property type="match status" value="1"/>
</dbReference>
<sequence length="1311" mass="148683">MSRPTVDDLTGNHALAVLAQKTWLHKPSKKVAPATIRKLWQEVENDPQPPFCILLLEQLQTLEKYLWPGFTEKSSDEHVLLLVLLVNAKRTDNLPTWSLFAERPAEFALFFHRVARLSIDQAVPLPMRTQVVVFLIDAFQSLDHHIVKKECAPLMSIGIWEHIHSDELREKMVAKSPLLQKAWRAAKKKKKDSVFERRWLKTIVVDLISLVYDVDLLSQRPRECFNHAERLLELLCDLQSNLPTRRFFNSLMQDLNLLPAAKLSPMYRDKDAARLRDMFSLLQHYTYFPLDDLTGKQLSRVEYEEVYNAKIARLQLSAYKLQPEKLKLLVTANYGSLGKRDELLGHLQELNDAELVELCSAVDLRTEYEEFHIVNRAFLEEVLASFVESRPYCSDVLSKMNVFPTESELNSDLMQWVEDYDGTQALPLPKLNLQFLSLGDFLWRSFMLYRGETFYSIARHLRDTVEKIKPRLRDGLTVFSGSSPMALPISSPAVVDVLPPRIGEFVPAEVKLEIALDTAHAQRREWESLWPENVVYLLAVNAGDVSNGNASQLPIKALRCAEVINVVGDDRKPWKPEQENQGKPRLLLRMDAISYQADKDAGRDVVDQINVLIRRRARENNFKAVLDSLKQLAVSEDVPLPLWFMNVFLGLGDPAAASYPKLPNRLESIDFRDTFLNWQHLVETHPGKILEPDPDQDSSFPPPYVLETNQATLPSKKRKREQAEAVDVIQVSTYDPPNTGPFPTDAPKTNQIRFTQAQVEAITSGTQPGLTVIVGPPGTGKTDVTTQIISNIYHNFPTQRTVVIAHSNQALNQLFQKITKLDIDPRHLLRLGHGEEELQTEASFSKTGRVESYLEHGAKCLAEVQRLATSINAPGAHGSSCETAEYFNTTWIQPRWKQYWSGIESGADPVATFPFATYFLTAPQPLFPPNNPHSSQISIARGCESYLTKLFSDINQIHPFELLRNARDRSNYLLLSKARIIAMTSTHASIHRHQITSLGFSYTNLLIEESAQITEPETVIPLVMQPRSNLSRIILIGDHLQNRPITSHSAFSSLAQSTFERLVRLHVPSVTLNSQGRARPTIAELYKWRYPTLTNLPLTTKEPFTLANPGLRWEYQFISLPSSTETCPTKGYYQNLAEAEFVVAMYQYLRLLDYPKERITILTPYAGQKALIRDVVRHRCGGVYFGEPKWVGTVDKYQGEENDFVILSMVRTKGLGYLRERRRITVALSRARLGLYVVGKGEVFERVEGFGGLMTRQGGLGLVVGEMWGVTRRGVGEEVPPERVRVVDSPEVLGELVFEMARERGVNDGDG</sequence>
<feature type="domain" description="RNA helicase aquarius N-terminal" evidence="5">
    <location>
        <begin position="15"/>
        <end position="390"/>
    </location>
</feature>
<evidence type="ECO:0000256" key="2">
    <source>
        <dbReference type="PIRNR" id="PIRNR038901"/>
    </source>
</evidence>
<dbReference type="EMBL" id="MU005959">
    <property type="protein sequence ID" value="KAF2863704.1"/>
    <property type="molecule type" value="Genomic_DNA"/>
</dbReference>
<evidence type="ECO:0000313" key="9">
    <source>
        <dbReference type="Proteomes" id="UP000799421"/>
    </source>
</evidence>
<dbReference type="SUPFAM" id="SSF52540">
    <property type="entry name" value="P-loop containing nucleoside triphosphate hydrolases"/>
    <property type="match status" value="1"/>
</dbReference>
<evidence type="ECO:0000256" key="1">
    <source>
        <dbReference type="ARBA" id="ARBA00022806"/>
    </source>
</evidence>
<proteinExistence type="inferred from homology"/>
<dbReference type="PIRSF" id="PIRSF038901">
    <property type="entry name" value="AQR_cwf11"/>
    <property type="match status" value="1"/>
</dbReference>
<dbReference type="InterPro" id="IPR027417">
    <property type="entry name" value="P-loop_NTPase"/>
</dbReference>
<comment type="subcellular location">
    <subcellularLocation>
        <location evidence="2">Nucleus</location>
    </subcellularLocation>
</comment>
<evidence type="ECO:0000259" key="5">
    <source>
        <dbReference type="Pfam" id="PF16399"/>
    </source>
</evidence>
<feature type="domain" description="RNA helicase aquarius beta-barrel" evidence="6">
    <location>
        <begin position="475"/>
        <end position="615"/>
    </location>
</feature>
<feature type="domain" description="DNA2/NAM7 helicase helicase" evidence="3">
    <location>
        <begin position="756"/>
        <end position="1045"/>
    </location>
</feature>
<dbReference type="GO" id="GO:0045292">
    <property type="term" value="P:mRNA cis splicing, via spliceosome"/>
    <property type="evidence" value="ECO:0007669"/>
    <property type="project" value="UniProtKB-UniRule"/>
</dbReference>
<dbReference type="InterPro" id="IPR041677">
    <property type="entry name" value="DNA2/NAM7_AAA_11"/>
</dbReference>
<name>A0A6A7C884_9PEZI</name>
<dbReference type="InterPro" id="IPR032174">
    <property type="entry name" value="Aquarius_N"/>
</dbReference>
<dbReference type="Pfam" id="PF21144">
    <property type="entry name" value="Aquarius_N_3rd"/>
    <property type="match status" value="1"/>
</dbReference>
<dbReference type="OrthoDB" id="1879at2759"/>
<evidence type="ECO:0000259" key="4">
    <source>
        <dbReference type="Pfam" id="PF13087"/>
    </source>
</evidence>
<dbReference type="Pfam" id="PF21143">
    <property type="entry name" value="Aquarius_N_2nd"/>
    <property type="match status" value="1"/>
</dbReference>
<dbReference type="GO" id="GO:0003729">
    <property type="term" value="F:mRNA binding"/>
    <property type="evidence" value="ECO:0007669"/>
    <property type="project" value="TreeGrafter"/>
</dbReference>
<feature type="domain" description="DNA2/NAM7 helicase-like C-terminal" evidence="4">
    <location>
        <begin position="1054"/>
        <end position="1240"/>
    </location>
</feature>
<comment type="similarity">
    <text evidence="2">Belongs to the CWF11 family.</text>
</comment>
<dbReference type="GO" id="GO:0071013">
    <property type="term" value="C:catalytic step 2 spliceosome"/>
    <property type="evidence" value="ECO:0007669"/>
    <property type="project" value="TreeGrafter"/>
</dbReference>
<dbReference type="CDD" id="cd18808">
    <property type="entry name" value="SF1_C_Upf1"/>
    <property type="match status" value="1"/>
</dbReference>
<evidence type="ECO:0000259" key="7">
    <source>
        <dbReference type="Pfam" id="PF21144"/>
    </source>
</evidence>
<keyword evidence="8" id="KW-0378">Hydrolase</keyword>
<dbReference type="GO" id="GO:0016787">
    <property type="term" value="F:hydrolase activity"/>
    <property type="evidence" value="ECO:0007669"/>
    <property type="project" value="UniProtKB-KW"/>
</dbReference>
<evidence type="ECO:0000313" key="8">
    <source>
        <dbReference type="EMBL" id="KAF2863704.1"/>
    </source>
</evidence>
<evidence type="ECO:0000259" key="6">
    <source>
        <dbReference type="Pfam" id="PF21143"/>
    </source>
</evidence>
<comment type="subunit">
    <text evidence="2">Belongs to the 40S cdc5-associated complex (or cwf complex), a spliceosome sub-complex reminiscent of a late-stage spliceosome.</text>
</comment>
<keyword evidence="1" id="KW-0547">Nucleotide-binding</keyword>
<keyword evidence="2" id="KW-0508">mRNA splicing</keyword>
<dbReference type="CDD" id="cd17935">
    <property type="entry name" value="EEXXQc_AQR"/>
    <property type="match status" value="1"/>
</dbReference>
<keyword evidence="2" id="KW-0539">Nucleus</keyword>
<dbReference type="Gene3D" id="3.40.50.300">
    <property type="entry name" value="P-loop containing nucleotide triphosphate hydrolases"/>
    <property type="match status" value="2"/>
</dbReference>
<evidence type="ECO:0000259" key="3">
    <source>
        <dbReference type="Pfam" id="PF13086"/>
    </source>
</evidence>
<keyword evidence="1" id="KW-0347">Helicase</keyword>
<dbReference type="InterPro" id="IPR047187">
    <property type="entry name" value="SF1_C_Upf1"/>
</dbReference>
<dbReference type="Proteomes" id="UP000799421">
    <property type="component" value="Unassembled WGS sequence"/>
</dbReference>